<name>A0AA37SC74_9GAMM</name>
<evidence type="ECO:0000313" key="2">
    <source>
        <dbReference type="EMBL" id="GLQ32611.1"/>
    </source>
</evidence>
<dbReference type="AlphaFoldDB" id="A0AA37SC74"/>
<feature type="transmembrane region" description="Helical" evidence="1">
    <location>
        <begin position="18"/>
        <end position="38"/>
    </location>
</feature>
<protein>
    <submittedName>
        <fullName evidence="2">Uncharacterized protein</fullName>
    </submittedName>
</protein>
<reference evidence="2" key="1">
    <citation type="journal article" date="2014" name="Int. J. Syst. Evol. Microbiol.">
        <title>Complete genome sequence of Corynebacterium casei LMG S-19264T (=DSM 44701T), isolated from a smear-ripened cheese.</title>
        <authorList>
            <consortium name="US DOE Joint Genome Institute (JGI-PGF)"/>
            <person name="Walter F."/>
            <person name="Albersmeier A."/>
            <person name="Kalinowski J."/>
            <person name="Ruckert C."/>
        </authorList>
    </citation>
    <scope>NUCLEOTIDE SEQUENCE</scope>
    <source>
        <strain evidence="2">NBRC 110071</strain>
    </source>
</reference>
<reference evidence="2" key="2">
    <citation type="submission" date="2023-01" db="EMBL/GenBank/DDBJ databases">
        <title>Draft genome sequence of Litoribrevibacter albus strain NBRC 110071.</title>
        <authorList>
            <person name="Sun Q."/>
            <person name="Mori K."/>
        </authorList>
    </citation>
    <scope>NUCLEOTIDE SEQUENCE</scope>
    <source>
        <strain evidence="2">NBRC 110071</strain>
    </source>
</reference>
<proteinExistence type="predicted"/>
<gene>
    <name evidence="2" type="ORF">GCM10007876_30900</name>
</gene>
<accession>A0AA37SC74</accession>
<dbReference type="RefSeq" id="WP_284382654.1">
    <property type="nucleotide sequence ID" value="NZ_BSNM01000016.1"/>
</dbReference>
<keyword evidence="3" id="KW-1185">Reference proteome</keyword>
<comment type="caution">
    <text evidence="2">The sequence shown here is derived from an EMBL/GenBank/DDBJ whole genome shotgun (WGS) entry which is preliminary data.</text>
</comment>
<keyword evidence="1" id="KW-1133">Transmembrane helix</keyword>
<dbReference type="Proteomes" id="UP001161389">
    <property type="component" value="Unassembled WGS sequence"/>
</dbReference>
<keyword evidence="1" id="KW-0812">Transmembrane</keyword>
<dbReference type="EMBL" id="BSNM01000016">
    <property type="protein sequence ID" value="GLQ32611.1"/>
    <property type="molecule type" value="Genomic_DNA"/>
</dbReference>
<evidence type="ECO:0000313" key="3">
    <source>
        <dbReference type="Proteomes" id="UP001161389"/>
    </source>
</evidence>
<evidence type="ECO:0000256" key="1">
    <source>
        <dbReference type="SAM" id="Phobius"/>
    </source>
</evidence>
<sequence length="202" mass="23321">MNLCIAISEIDWSLTKDVFSIIGTVGALIIGTCGLFTWRRQLRGTSEYELAKKAVLKAYEVQQALQVVRNPMLYLSKEEVDAGRRLEEEQRIYDERMSSLYEKWTELQTIRLEAKAIWSDSAHNCFNEMQQRIGDLRGAIWLHFWMKGAYAGPGAKVDSSPDRVIENNKVVYFVSDDDEFSQKIIESVRKVERFFGPKIRGK</sequence>
<organism evidence="2 3">
    <name type="scientific">Litoribrevibacter albus</name>
    <dbReference type="NCBI Taxonomy" id="1473156"/>
    <lineage>
        <taxon>Bacteria</taxon>
        <taxon>Pseudomonadati</taxon>
        <taxon>Pseudomonadota</taxon>
        <taxon>Gammaproteobacteria</taxon>
        <taxon>Oceanospirillales</taxon>
        <taxon>Oceanospirillaceae</taxon>
        <taxon>Litoribrevibacter</taxon>
    </lineage>
</organism>
<keyword evidence="1" id="KW-0472">Membrane</keyword>